<evidence type="ECO:0000313" key="3">
    <source>
        <dbReference type="Proteomes" id="UP001461163"/>
    </source>
</evidence>
<reference evidence="2 3" key="1">
    <citation type="submission" date="2024-03" db="EMBL/GenBank/DDBJ databases">
        <title>Community enrichment and isolation of bacterial strains for fucoidan degradation.</title>
        <authorList>
            <person name="Sichert A."/>
        </authorList>
    </citation>
    <scope>NUCLEOTIDE SEQUENCE [LARGE SCALE GENOMIC DNA]</scope>
    <source>
        <strain evidence="2 3">AS12</strain>
    </source>
</reference>
<evidence type="ECO:0000256" key="1">
    <source>
        <dbReference type="HAMAP-Rule" id="MF_00386"/>
    </source>
</evidence>
<keyword evidence="1" id="KW-0472">Membrane</keyword>
<dbReference type="EMBL" id="JBBMQS010000005">
    <property type="protein sequence ID" value="MEM5497882.1"/>
    <property type="molecule type" value="Genomic_DNA"/>
</dbReference>
<dbReference type="RefSeq" id="WP_342881694.1">
    <property type="nucleotide sequence ID" value="NZ_JBBMQS010000005.1"/>
</dbReference>
<keyword evidence="3" id="KW-1185">Reference proteome</keyword>
<comment type="subcellular location">
    <subcellularLocation>
        <location evidence="1">Cell membrane</location>
        <topology evidence="1">Peripheral membrane protein</topology>
        <orientation evidence="1">Cytoplasmic side</orientation>
    </subcellularLocation>
</comment>
<name>A0ABU9SVG6_9ALTE</name>
<dbReference type="NCBIfam" id="TIGR00278">
    <property type="entry name" value="membrane protein insertion efficiency factor YidD"/>
    <property type="match status" value="1"/>
</dbReference>
<accession>A0ABU9SVG6</accession>
<dbReference type="Proteomes" id="UP001461163">
    <property type="component" value="Unassembled WGS sequence"/>
</dbReference>
<organism evidence="2 3">
    <name type="scientific">Paraglaciecola mesophila</name>
    <dbReference type="NCBI Taxonomy" id="197222"/>
    <lineage>
        <taxon>Bacteria</taxon>
        <taxon>Pseudomonadati</taxon>
        <taxon>Pseudomonadota</taxon>
        <taxon>Gammaproteobacteria</taxon>
        <taxon>Alteromonadales</taxon>
        <taxon>Alteromonadaceae</taxon>
        <taxon>Paraglaciecola</taxon>
    </lineage>
</organism>
<comment type="similarity">
    <text evidence="1">Belongs to the UPF0161 family.</text>
</comment>
<keyword evidence="1" id="KW-1003">Cell membrane</keyword>
<gene>
    <name evidence="2" type="primary">yidD</name>
    <name evidence="2" type="ORF">WNY77_10800</name>
</gene>
<comment type="function">
    <text evidence="1">Could be involved in insertion of integral membrane proteins into the membrane.</text>
</comment>
<dbReference type="HAMAP" id="MF_00386">
    <property type="entry name" value="UPF0161_YidD"/>
    <property type="match status" value="1"/>
</dbReference>
<protein>
    <recommendedName>
        <fullName evidence="1">Putative membrane protein insertion efficiency factor</fullName>
    </recommendedName>
</protein>
<sequence length="87" mass="10027">MEKVSQALRKIPIGLIRLYQLWLSPMLGQNCRFHPTCSYYAIEAIKQHGIIIGGWLSIKRILKCHPLHSGGIDLVPEKKKQNKHRNI</sequence>
<evidence type="ECO:0000313" key="2">
    <source>
        <dbReference type="EMBL" id="MEM5497882.1"/>
    </source>
</evidence>
<dbReference type="PANTHER" id="PTHR33383">
    <property type="entry name" value="MEMBRANE PROTEIN INSERTION EFFICIENCY FACTOR-RELATED"/>
    <property type="match status" value="1"/>
</dbReference>
<dbReference type="Pfam" id="PF01809">
    <property type="entry name" value="YidD"/>
    <property type="match status" value="1"/>
</dbReference>
<dbReference type="SMART" id="SM01234">
    <property type="entry name" value="Haemolytic"/>
    <property type="match status" value="1"/>
</dbReference>
<comment type="caution">
    <text evidence="2">The sequence shown here is derived from an EMBL/GenBank/DDBJ whole genome shotgun (WGS) entry which is preliminary data.</text>
</comment>
<proteinExistence type="inferred from homology"/>
<dbReference type="InterPro" id="IPR002696">
    <property type="entry name" value="Membr_insert_effic_factor_YidD"/>
</dbReference>
<dbReference type="PANTHER" id="PTHR33383:SF1">
    <property type="entry name" value="MEMBRANE PROTEIN INSERTION EFFICIENCY FACTOR-RELATED"/>
    <property type="match status" value="1"/>
</dbReference>